<name>A0AAE1CCC5_9PEZI</name>
<dbReference type="InterPro" id="IPR013087">
    <property type="entry name" value="Znf_C2H2_type"/>
</dbReference>
<dbReference type="Gene3D" id="3.30.160.60">
    <property type="entry name" value="Classic Zinc Finger"/>
    <property type="match status" value="1"/>
</dbReference>
<evidence type="ECO:0000313" key="3">
    <source>
        <dbReference type="EMBL" id="KAK3688350.1"/>
    </source>
</evidence>
<sequence length="555" mass="59921">MVLESKNELIGHYETQDIDEVADIIISKASNSFLDKCLEKRLLTIEAKPLINALATAQRLGYETGDVIQEDHHERVIPQEAFPGAGASVVVNGFAQARPQPPQPQPQHAPQQQQVSYPPAHQQLQCMGCYRTFSHPSAYEYHTRASVCSEPPPTSKGFDHSCPHCGQGFTRWDDLQAHQDNRVCGKFTPKVPRGPGRPPRAAPLSQTNPVAILPSMSAQSPGLNGQQISYPPAQSTPSQPAAVATRHHISTPSSTAASPNPADPYGHLDALQLAAMNEELQAAEAKYAPRFAEAERIQDENERRARIEGLRNSFGTKQSMIRKKYGVRLRERRTKAEIQAERERLGIKRAEREKARVALASQQQQQQHQQQHNSPTPATGAVRPAGTPAPATSGWVAANTPQATPTTVWEEHNAKRRRLDGTGSYQTPYKSVGDETPTRKTLSVSEMGGGLAGSPATAATRDPTAPAAQPALASPKVEVPAPESGKQDATFSTQNGDSGRVSMENGPQATTEKEAVVIDDHDDDDSDSSDAESIPSTLPPHVRQSLGSTSGGMLP</sequence>
<keyword evidence="4" id="KW-1185">Reference proteome</keyword>
<comment type="caution">
    <text evidence="3">The sequence shown here is derived from an EMBL/GenBank/DDBJ whole genome shotgun (WGS) entry which is preliminary data.</text>
</comment>
<feature type="region of interest" description="Disordered" evidence="1">
    <location>
        <begin position="186"/>
        <end position="265"/>
    </location>
</feature>
<feature type="compositionally biased region" description="Polar residues" evidence="1">
    <location>
        <begin position="216"/>
        <end position="229"/>
    </location>
</feature>
<feature type="domain" description="C2H2-type" evidence="2">
    <location>
        <begin position="160"/>
        <end position="179"/>
    </location>
</feature>
<proteinExistence type="predicted"/>
<reference evidence="3" key="2">
    <citation type="submission" date="2023-06" db="EMBL/GenBank/DDBJ databases">
        <authorList>
            <consortium name="Lawrence Berkeley National Laboratory"/>
            <person name="Haridas S."/>
            <person name="Hensen N."/>
            <person name="Bonometti L."/>
            <person name="Westerberg I."/>
            <person name="Brannstrom I.O."/>
            <person name="Guillou S."/>
            <person name="Cros-Aarteil S."/>
            <person name="Calhoun S."/>
            <person name="Kuo A."/>
            <person name="Mondo S."/>
            <person name="Pangilinan J."/>
            <person name="Riley R."/>
            <person name="Labutti K."/>
            <person name="Andreopoulos B."/>
            <person name="Lipzen A."/>
            <person name="Chen C."/>
            <person name="Yanf M."/>
            <person name="Daum C."/>
            <person name="Ng V."/>
            <person name="Clum A."/>
            <person name="Steindorff A."/>
            <person name="Ohm R."/>
            <person name="Martin F."/>
            <person name="Silar P."/>
            <person name="Natvig D."/>
            <person name="Lalanne C."/>
            <person name="Gautier V."/>
            <person name="Ament-Velasquez S.L."/>
            <person name="Kruys A."/>
            <person name="Hutchinson M.I."/>
            <person name="Powell A.J."/>
            <person name="Barry K."/>
            <person name="Miller A.N."/>
            <person name="Grigoriev I.V."/>
            <person name="Debuchy R."/>
            <person name="Gladieux P."/>
            <person name="Thoren M.H."/>
            <person name="Johannesson H."/>
        </authorList>
    </citation>
    <scope>NUCLEOTIDE SEQUENCE</scope>
    <source>
        <strain evidence="3">CBS 314.62</strain>
    </source>
</reference>
<feature type="region of interest" description="Disordered" evidence="1">
    <location>
        <begin position="96"/>
        <end position="118"/>
    </location>
</feature>
<feature type="region of interest" description="Disordered" evidence="1">
    <location>
        <begin position="354"/>
        <end position="555"/>
    </location>
</feature>
<dbReference type="Pfam" id="PF00096">
    <property type="entry name" value="zf-C2H2"/>
    <property type="match status" value="1"/>
</dbReference>
<protein>
    <recommendedName>
        <fullName evidence="2">C2H2-type domain-containing protein</fullName>
    </recommendedName>
</protein>
<evidence type="ECO:0000256" key="1">
    <source>
        <dbReference type="SAM" id="MobiDB-lite"/>
    </source>
</evidence>
<feature type="compositionally biased region" description="Low complexity" evidence="1">
    <location>
        <begin position="455"/>
        <end position="471"/>
    </location>
</feature>
<feature type="compositionally biased region" description="Polar residues" evidence="1">
    <location>
        <begin position="487"/>
        <end position="497"/>
    </location>
</feature>
<feature type="compositionally biased region" description="Acidic residues" evidence="1">
    <location>
        <begin position="520"/>
        <end position="530"/>
    </location>
</feature>
<feature type="compositionally biased region" description="Low complexity" evidence="1">
    <location>
        <begin position="231"/>
        <end position="259"/>
    </location>
</feature>
<gene>
    <name evidence="3" type="ORF">B0T22DRAFT_151020</name>
</gene>
<evidence type="ECO:0000259" key="2">
    <source>
        <dbReference type="Pfam" id="PF00096"/>
    </source>
</evidence>
<dbReference type="Proteomes" id="UP001270362">
    <property type="component" value="Unassembled WGS sequence"/>
</dbReference>
<dbReference type="AlphaFoldDB" id="A0AAE1CCC5"/>
<reference evidence="3" key="1">
    <citation type="journal article" date="2023" name="Mol. Phylogenet. Evol.">
        <title>Genome-scale phylogeny and comparative genomics of the fungal order Sordariales.</title>
        <authorList>
            <person name="Hensen N."/>
            <person name="Bonometti L."/>
            <person name="Westerberg I."/>
            <person name="Brannstrom I.O."/>
            <person name="Guillou S."/>
            <person name="Cros-Aarteil S."/>
            <person name="Calhoun S."/>
            <person name="Haridas S."/>
            <person name="Kuo A."/>
            <person name="Mondo S."/>
            <person name="Pangilinan J."/>
            <person name="Riley R."/>
            <person name="LaButti K."/>
            <person name="Andreopoulos B."/>
            <person name="Lipzen A."/>
            <person name="Chen C."/>
            <person name="Yan M."/>
            <person name="Daum C."/>
            <person name="Ng V."/>
            <person name="Clum A."/>
            <person name="Steindorff A."/>
            <person name="Ohm R.A."/>
            <person name="Martin F."/>
            <person name="Silar P."/>
            <person name="Natvig D.O."/>
            <person name="Lalanne C."/>
            <person name="Gautier V."/>
            <person name="Ament-Velasquez S.L."/>
            <person name="Kruys A."/>
            <person name="Hutchinson M.I."/>
            <person name="Powell A.J."/>
            <person name="Barry K."/>
            <person name="Miller A.N."/>
            <person name="Grigoriev I.V."/>
            <person name="Debuchy R."/>
            <person name="Gladieux P."/>
            <person name="Hiltunen Thoren M."/>
            <person name="Johannesson H."/>
        </authorList>
    </citation>
    <scope>NUCLEOTIDE SEQUENCE</scope>
    <source>
        <strain evidence="3">CBS 314.62</strain>
    </source>
</reference>
<organism evidence="3 4">
    <name type="scientific">Podospora appendiculata</name>
    <dbReference type="NCBI Taxonomy" id="314037"/>
    <lineage>
        <taxon>Eukaryota</taxon>
        <taxon>Fungi</taxon>
        <taxon>Dikarya</taxon>
        <taxon>Ascomycota</taxon>
        <taxon>Pezizomycotina</taxon>
        <taxon>Sordariomycetes</taxon>
        <taxon>Sordariomycetidae</taxon>
        <taxon>Sordariales</taxon>
        <taxon>Podosporaceae</taxon>
        <taxon>Podospora</taxon>
    </lineage>
</organism>
<dbReference type="EMBL" id="JAULSO010000002">
    <property type="protein sequence ID" value="KAK3688350.1"/>
    <property type="molecule type" value="Genomic_DNA"/>
</dbReference>
<feature type="compositionally biased region" description="Low complexity" evidence="1">
    <location>
        <begin position="362"/>
        <end position="372"/>
    </location>
</feature>
<accession>A0AAE1CCC5</accession>
<evidence type="ECO:0000313" key="4">
    <source>
        <dbReference type="Proteomes" id="UP001270362"/>
    </source>
</evidence>